<dbReference type="Pfam" id="PF13476">
    <property type="entry name" value="AAA_23"/>
    <property type="match status" value="1"/>
</dbReference>
<dbReference type="Pfam" id="PF20469">
    <property type="entry name" value="OLD-like_TOPRIM"/>
    <property type="match status" value="1"/>
</dbReference>
<accession>A0ABU8QKF2</accession>
<evidence type="ECO:0000259" key="2">
    <source>
        <dbReference type="Pfam" id="PF13175"/>
    </source>
</evidence>
<dbReference type="GO" id="GO:0004519">
    <property type="term" value="F:endonuclease activity"/>
    <property type="evidence" value="ECO:0007669"/>
    <property type="project" value="UniProtKB-KW"/>
</dbReference>
<evidence type="ECO:0000256" key="1">
    <source>
        <dbReference type="SAM" id="Coils"/>
    </source>
</evidence>
<keyword evidence="1" id="KW-0175">Coiled coil</keyword>
<name>A0ABU8QKF2_9RHOB</name>
<keyword evidence="6" id="KW-1185">Reference proteome</keyword>
<proteinExistence type="predicted"/>
<feature type="domain" description="OLD protein-like TOPRIM" evidence="4">
    <location>
        <begin position="370"/>
        <end position="436"/>
    </location>
</feature>
<evidence type="ECO:0000259" key="3">
    <source>
        <dbReference type="Pfam" id="PF13476"/>
    </source>
</evidence>
<feature type="coiled-coil region" evidence="1">
    <location>
        <begin position="178"/>
        <end position="205"/>
    </location>
</feature>
<gene>
    <name evidence="5" type="ORF">WG622_16750</name>
</gene>
<dbReference type="EMBL" id="JBBGAZ010000013">
    <property type="protein sequence ID" value="MEJ5219907.1"/>
    <property type="molecule type" value="Genomic_DNA"/>
</dbReference>
<dbReference type="SUPFAM" id="SSF52540">
    <property type="entry name" value="P-loop containing nucleoside triphosphate hydrolases"/>
    <property type="match status" value="1"/>
</dbReference>
<keyword evidence="5" id="KW-0540">Nuclease</keyword>
<reference evidence="5 6" key="1">
    <citation type="submission" date="2024-03" db="EMBL/GenBank/DDBJ databases">
        <title>Cognatishimia coralii sp. nov., a marine bacterium isolated from coral surrounding seawater.</title>
        <authorList>
            <person name="Liu X."/>
            <person name="Liu S."/>
            <person name="Sun H."/>
            <person name="Zhang Y."/>
        </authorList>
    </citation>
    <scope>NUCLEOTIDE SEQUENCE [LARGE SCALE GENOMIC DNA]</scope>
    <source>
        <strain evidence="5 6">D5M38</strain>
    </source>
</reference>
<evidence type="ECO:0000313" key="6">
    <source>
        <dbReference type="Proteomes" id="UP001368270"/>
    </source>
</evidence>
<dbReference type="InterPro" id="IPR041685">
    <property type="entry name" value="AAA_GajA/Old/RecF-like"/>
</dbReference>
<dbReference type="CDD" id="cd01026">
    <property type="entry name" value="TOPRIM_OLD"/>
    <property type="match status" value="1"/>
</dbReference>
<comment type="caution">
    <text evidence="5">The sequence shown here is derived from an EMBL/GenBank/DDBJ whole genome shotgun (WGS) entry which is preliminary data.</text>
</comment>
<dbReference type="Proteomes" id="UP001368270">
    <property type="component" value="Unassembled WGS sequence"/>
</dbReference>
<dbReference type="Gene3D" id="3.40.50.300">
    <property type="entry name" value="P-loop containing nucleotide triphosphate hydrolases"/>
    <property type="match status" value="1"/>
</dbReference>
<evidence type="ECO:0000313" key="5">
    <source>
        <dbReference type="EMBL" id="MEJ5219907.1"/>
    </source>
</evidence>
<dbReference type="Pfam" id="PF13175">
    <property type="entry name" value="AAA_15"/>
    <property type="match status" value="1"/>
</dbReference>
<dbReference type="InterPro" id="IPR034139">
    <property type="entry name" value="TOPRIM_OLD"/>
</dbReference>
<dbReference type="PANTHER" id="PTHR43581:SF4">
    <property type="entry name" value="ATP_GTP PHOSPHATASE"/>
    <property type="match status" value="1"/>
</dbReference>
<sequence length="579" mass="63954">MYLASLTIRNFRRIRSATIEFEPGLNIIVGPNNIGKTAVVDALRSLLAGTDDPYPRFSVDDIHLPKGGTASGDIVFDYIFKDLSLDDEADFLHGLKVDSAGQAEALLRVTYCDADKSGRLRSRKVCGLHNDIALTATMLENLRSVYLQPLRDAEFGLRPSRSSQLSRLLHLLSDDAGKEEISKKLADLDKEIKALKAIVETQEAITGRHNSMLGDQLSQILAVELSGSDFTKFASRLSLLVDSFEIERNGLGYNNLIFMAVVLSELAKNADSAYRSLIVEEPEAHLHPQLQAVLLQYLSDIKVEAGERPVQVFVTSHSPNFASIAELNAIECLVETGADVEVFHPRSVSFGKGKKEKLKRYLDVTRAELFFARRVIFVEGTAELLMVNLLAKRMGCDLRNHGVSLISVEGLNFDSFMPLFGETAIKIPVAVVTDADPVIVDAKGDKQPHYPSATENITVSNNTALMKGREDEFVKVFHGQKTFEYDFALHEKNRMAMLSALKDLHPQIGADLESEVKSKADDRDKAMTLFTGMFERPKGKSNVQKGAFAQALAAQIEDNNLEIEVPSYISNAVKHACKP</sequence>
<dbReference type="RefSeq" id="WP_339404561.1">
    <property type="nucleotide sequence ID" value="NZ_JBBGAZ010000013.1"/>
</dbReference>
<feature type="domain" description="Endonuclease GajA/Old nuclease/RecF-like AAA" evidence="2">
    <location>
        <begin position="172"/>
        <end position="322"/>
    </location>
</feature>
<dbReference type="InterPro" id="IPR051396">
    <property type="entry name" value="Bact_Antivir_Def_Nuclease"/>
</dbReference>
<evidence type="ECO:0000259" key="4">
    <source>
        <dbReference type="Pfam" id="PF20469"/>
    </source>
</evidence>
<organism evidence="5 6">
    <name type="scientific">Cognatishimia coralii</name>
    <dbReference type="NCBI Taxonomy" id="3083254"/>
    <lineage>
        <taxon>Bacteria</taxon>
        <taxon>Pseudomonadati</taxon>
        <taxon>Pseudomonadota</taxon>
        <taxon>Alphaproteobacteria</taxon>
        <taxon>Rhodobacterales</taxon>
        <taxon>Paracoccaceae</taxon>
        <taxon>Cognatishimia</taxon>
    </lineage>
</organism>
<dbReference type="InterPro" id="IPR027417">
    <property type="entry name" value="P-loop_NTPase"/>
</dbReference>
<feature type="domain" description="Rad50/SbcC-type AAA" evidence="3">
    <location>
        <begin position="5"/>
        <end position="101"/>
    </location>
</feature>
<keyword evidence="5" id="KW-0378">Hydrolase</keyword>
<dbReference type="InterPro" id="IPR038729">
    <property type="entry name" value="Rad50/SbcC_AAA"/>
</dbReference>
<protein>
    <submittedName>
        <fullName evidence="5">ATP-dependent endonuclease</fullName>
    </submittedName>
</protein>
<dbReference type="PANTHER" id="PTHR43581">
    <property type="entry name" value="ATP/GTP PHOSPHATASE"/>
    <property type="match status" value="1"/>
</dbReference>
<keyword evidence="5" id="KW-0255">Endonuclease</keyword>